<dbReference type="EMBL" id="UOEU01000008">
    <property type="protein sequence ID" value="VAW29843.1"/>
    <property type="molecule type" value="Genomic_DNA"/>
</dbReference>
<dbReference type="AlphaFoldDB" id="A0A3B0UNR0"/>
<reference evidence="1" key="1">
    <citation type="submission" date="2018-06" db="EMBL/GenBank/DDBJ databases">
        <authorList>
            <person name="Zhirakovskaya E."/>
        </authorList>
    </citation>
    <scope>NUCLEOTIDE SEQUENCE</scope>
</reference>
<sequence>MIFLIAVGVILLPVLFGGLLAWGSAGFSAVVDVTKEEVENIGKGFNPSVTFGHEVKVDADPEEMLKEARLEAARKAASLPRGANMRIGRKGHVNLRSAGEALEEDAVTAVRIAMHHGWDGARTGAVEAVAVAAAPVAAAPAGKIKLVPGKDYEFIELTDSMSPDEKRKARIANSKAKSAAMKAAKAAGVPAAAPVAAGTPVAAAAAPVAQSVNIEPPEMIELTDSMAPDEKRKARIANSKAKSAFNKALKAAGVNPKEVEIVDGKVVLPGGAAVAAAPAPVAASAAPAPAAAPAATVSNIPKPELVEITDDMPPDEKRKVRIANSKAKSTYNKALKAAGIDPKSVR</sequence>
<proteinExistence type="predicted"/>
<name>A0A3B0UNR0_9ZZZZ</name>
<organism evidence="1">
    <name type="scientific">hydrothermal vent metagenome</name>
    <dbReference type="NCBI Taxonomy" id="652676"/>
    <lineage>
        <taxon>unclassified sequences</taxon>
        <taxon>metagenomes</taxon>
        <taxon>ecological metagenomes</taxon>
    </lineage>
</organism>
<evidence type="ECO:0000313" key="1">
    <source>
        <dbReference type="EMBL" id="VAW29843.1"/>
    </source>
</evidence>
<accession>A0A3B0UNR0</accession>
<gene>
    <name evidence="1" type="ORF">MNBD_CHLOROFLEXI01-1361</name>
</gene>
<protein>
    <submittedName>
        <fullName evidence="1">Uncharacterized protein</fullName>
    </submittedName>
</protein>